<dbReference type="Proteomes" id="UP001281447">
    <property type="component" value="Unassembled WGS sequence"/>
</dbReference>
<feature type="domain" description="N-acetyltransferase" evidence="3">
    <location>
        <begin position="3"/>
        <end position="152"/>
    </location>
</feature>
<keyword evidence="2" id="KW-0012">Acyltransferase</keyword>
<gene>
    <name evidence="4" type="ORF">RWE15_12805</name>
</gene>
<evidence type="ECO:0000256" key="2">
    <source>
        <dbReference type="ARBA" id="ARBA00023315"/>
    </source>
</evidence>
<dbReference type="EMBL" id="JAWDIP010000003">
    <property type="protein sequence ID" value="MDY0395137.1"/>
    <property type="molecule type" value="Genomic_DNA"/>
</dbReference>
<evidence type="ECO:0000313" key="5">
    <source>
        <dbReference type="Proteomes" id="UP001281447"/>
    </source>
</evidence>
<protein>
    <submittedName>
        <fullName evidence="4">GNAT family N-acetyltransferase</fullName>
    </submittedName>
</protein>
<dbReference type="SUPFAM" id="SSF55729">
    <property type="entry name" value="Acyl-CoA N-acyltransferases (Nat)"/>
    <property type="match status" value="1"/>
</dbReference>
<keyword evidence="5" id="KW-1185">Reference proteome</keyword>
<comment type="caution">
    <text evidence="4">The sequence shown here is derived from an EMBL/GenBank/DDBJ whole genome shotgun (WGS) entry which is preliminary data.</text>
</comment>
<dbReference type="CDD" id="cd04301">
    <property type="entry name" value="NAT_SF"/>
    <property type="match status" value="1"/>
</dbReference>
<evidence type="ECO:0000256" key="1">
    <source>
        <dbReference type="ARBA" id="ARBA00022679"/>
    </source>
</evidence>
<name>A0ABU5C8Z5_9BACI</name>
<proteinExistence type="predicted"/>
<sequence length="153" mass="17673">MELAIRAVDENNWRQAAALKVADNQADYIESNLYSIAQSKFETWWHSLALYDGDVLVGYAMFGAYSEKHQTAWLDRFMIGEAFQGKGYAKQFIPLLLGEVRRKYPCKRILLSVVPENKVAIRMYEKFGFRFNGEIDDTEIVAGHVMELCLHDR</sequence>
<dbReference type="InterPro" id="IPR016181">
    <property type="entry name" value="Acyl_CoA_acyltransferase"/>
</dbReference>
<evidence type="ECO:0000259" key="3">
    <source>
        <dbReference type="PROSITE" id="PS51186"/>
    </source>
</evidence>
<dbReference type="RefSeq" id="WP_390355970.1">
    <property type="nucleotide sequence ID" value="NZ_JBHUIZ010000012.1"/>
</dbReference>
<dbReference type="PANTHER" id="PTHR43420">
    <property type="entry name" value="ACETYLTRANSFERASE"/>
    <property type="match status" value="1"/>
</dbReference>
<dbReference type="InterPro" id="IPR000182">
    <property type="entry name" value="GNAT_dom"/>
</dbReference>
<accession>A0ABU5C8Z5</accession>
<dbReference type="Pfam" id="PF00583">
    <property type="entry name" value="Acetyltransf_1"/>
    <property type="match status" value="1"/>
</dbReference>
<keyword evidence="1" id="KW-0808">Transferase</keyword>
<organism evidence="4 5">
    <name type="scientific">Tigheibacillus halophilus</name>
    <dbReference type="NCBI Taxonomy" id="361280"/>
    <lineage>
        <taxon>Bacteria</taxon>
        <taxon>Bacillati</taxon>
        <taxon>Bacillota</taxon>
        <taxon>Bacilli</taxon>
        <taxon>Bacillales</taxon>
        <taxon>Bacillaceae</taxon>
        <taxon>Tigheibacillus</taxon>
    </lineage>
</organism>
<dbReference type="PROSITE" id="PS51186">
    <property type="entry name" value="GNAT"/>
    <property type="match status" value="1"/>
</dbReference>
<dbReference type="PANTHER" id="PTHR43420:SF47">
    <property type="entry name" value="N-ACETYLTRANSFERASE DOMAIN-CONTAINING PROTEIN"/>
    <property type="match status" value="1"/>
</dbReference>
<dbReference type="Gene3D" id="3.40.630.30">
    <property type="match status" value="1"/>
</dbReference>
<dbReference type="InterPro" id="IPR050680">
    <property type="entry name" value="YpeA/RimI_acetyltransf"/>
</dbReference>
<evidence type="ECO:0000313" key="4">
    <source>
        <dbReference type="EMBL" id="MDY0395137.1"/>
    </source>
</evidence>
<reference evidence="4 5" key="1">
    <citation type="submission" date="2023-10" db="EMBL/GenBank/DDBJ databases">
        <title>Virgibacillus halophilus 5B73C genome.</title>
        <authorList>
            <person name="Miliotis G."/>
            <person name="Sengupta P."/>
            <person name="Hameed A."/>
            <person name="Chuvochina M."/>
            <person name="Mcdonagh F."/>
            <person name="Simpson A.C."/>
            <person name="Singh N.K."/>
            <person name="Rekha P.D."/>
            <person name="Raman K."/>
            <person name="Hugenholtz P."/>
            <person name="Venkateswaran K."/>
        </authorList>
    </citation>
    <scope>NUCLEOTIDE SEQUENCE [LARGE SCALE GENOMIC DNA]</scope>
    <source>
        <strain evidence="4 5">5B73C</strain>
    </source>
</reference>